<evidence type="ECO:0000256" key="16">
    <source>
        <dbReference type="RuleBase" id="RU003732"/>
    </source>
</evidence>
<feature type="transmembrane region" description="Helical" evidence="18">
    <location>
        <begin position="475"/>
        <end position="500"/>
    </location>
</feature>
<dbReference type="SUPFAM" id="SSF161070">
    <property type="entry name" value="SNF-like"/>
    <property type="match status" value="1"/>
</dbReference>
<protein>
    <recommendedName>
        <fullName evidence="16">Transporter</fullName>
    </recommendedName>
</protein>
<reference evidence="20" key="2">
    <citation type="journal article" date="2023" name="Commun. Biol.">
        <title>Intrasexual cuticular hydrocarbon dimorphism in a wasp sheds light on hydrocarbon biosynthesis genes in Hymenoptera.</title>
        <authorList>
            <person name="Moris V.C."/>
            <person name="Podsiadlowski L."/>
            <person name="Martin S."/>
            <person name="Oeyen J.P."/>
            <person name="Donath A."/>
            <person name="Petersen M."/>
            <person name="Wilbrandt J."/>
            <person name="Misof B."/>
            <person name="Liedtke D."/>
            <person name="Thamm M."/>
            <person name="Scheiner R."/>
            <person name="Schmitt T."/>
            <person name="Niehuis O."/>
        </authorList>
    </citation>
    <scope>NUCLEOTIDE SEQUENCE</scope>
    <source>
        <strain evidence="20">GBR_01_08_01A</strain>
    </source>
</reference>
<keyword evidence="10 14" id="KW-0915">Sodium</keyword>
<feature type="binding site" evidence="14">
    <location>
        <position position="78"/>
    </location>
    <ligand>
        <name>Na(+)</name>
        <dbReference type="ChEBI" id="CHEBI:29101"/>
        <label>1</label>
    </ligand>
</feature>
<evidence type="ECO:0000256" key="6">
    <source>
        <dbReference type="ARBA" id="ARBA00022723"/>
    </source>
</evidence>
<dbReference type="PROSITE" id="PS00754">
    <property type="entry name" value="NA_NEUROTRAN_SYMP_2"/>
    <property type="match status" value="1"/>
</dbReference>
<dbReference type="GO" id="GO:0042734">
    <property type="term" value="C:presynaptic membrane"/>
    <property type="evidence" value="ECO:0007669"/>
    <property type="project" value="TreeGrafter"/>
</dbReference>
<feature type="transmembrane region" description="Helical" evidence="18">
    <location>
        <begin position="264"/>
        <end position="281"/>
    </location>
</feature>
<feature type="chain" id="PRO_5041976740" description="Transporter" evidence="19">
    <location>
        <begin position="34"/>
        <end position="688"/>
    </location>
</feature>
<evidence type="ECO:0000256" key="14">
    <source>
        <dbReference type="PIRSR" id="PIRSR600175-1"/>
    </source>
</evidence>
<evidence type="ECO:0000256" key="10">
    <source>
        <dbReference type="ARBA" id="ARBA00023053"/>
    </source>
</evidence>
<evidence type="ECO:0000256" key="4">
    <source>
        <dbReference type="ARBA" id="ARBA00022475"/>
    </source>
</evidence>
<dbReference type="PROSITE" id="PS00610">
    <property type="entry name" value="NA_NEUROTRAN_SYMP_1"/>
    <property type="match status" value="1"/>
</dbReference>
<name>A0AAD9VLN3_9HYME</name>
<feature type="binding site" evidence="14">
    <location>
        <position position="349"/>
    </location>
    <ligand>
        <name>Na(+)</name>
        <dbReference type="ChEBI" id="CHEBI:29101"/>
        <label>1</label>
    </ligand>
</feature>
<keyword evidence="4" id="KW-1003">Cell membrane</keyword>
<keyword evidence="5 16" id="KW-0812">Transmembrane</keyword>
<dbReference type="GO" id="GO:0005330">
    <property type="term" value="F:dopamine:sodium symporter activity"/>
    <property type="evidence" value="ECO:0007669"/>
    <property type="project" value="TreeGrafter"/>
</dbReference>
<gene>
    <name evidence="20" type="ORF">KPH14_001308</name>
</gene>
<evidence type="ECO:0000313" key="20">
    <source>
        <dbReference type="EMBL" id="KAK2579138.1"/>
    </source>
</evidence>
<dbReference type="GO" id="GO:0006865">
    <property type="term" value="P:amino acid transport"/>
    <property type="evidence" value="ECO:0007669"/>
    <property type="project" value="TreeGrafter"/>
</dbReference>
<dbReference type="Proteomes" id="UP001258017">
    <property type="component" value="Unassembled WGS sequence"/>
</dbReference>
<evidence type="ECO:0000256" key="15">
    <source>
        <dbReference type="PIRSR" id="PIRSR600175-2"/>
    </source>
</evidence>
<evidence type="ECO:0000256" key="3">
    <source>
        <dbReference type="ARBA" id="ARBA00022448"/>
    </source>
</evidence>
<feature type="transmembrane region" description="Helical" evidence="18">
    <location>
        <begin position="550"/>
        <end position="569"/>
    </location>
</feature>
<keyword evidence="11 18" id="KW-0472">Membrane</keyword>
<evidence type="ECO:0000256" key="8">
    <source>
        <dbReference type="ARBA" id="ARBA00022847"/>
    </source>
</evidence>
<dbReference type="InterPro" id="IPR037272">
    <property type="entry name" value="SNS_sf"/>
</dbReference>
<keyword evidence="8 16" id="KW-0769">Symport</keyword>
<evidence type="ECO:0000256" key="7">
    <source>
        <dbReference type="ARBA" id="ARBA00022775"/>
    </source>
</evidence>
<keyword evidence="9 18" id="KW-1133">Transmembrane helix</keyword>
<evidence type="ECO:0000256" key="13">
    <source>
        <dbReference type="ARBA" id="ARBA00023180"/>
    </source>
</evidence>
<keyword evidence="3 16" id="KW-0813">Transport</keyword>
<feature type="binding site" evidence="14">
    <location>
        <position position="449"/>
    </location>
    <ligand>
        <name>Na(+)</name>
        <dbReference type="ChEBI" id="CHEBI:29101"/>
        <label>1</label>
    </ligand>
</feature>
<evidence type="ECO:0000256" key="9">
    <source>
        <dbReference type="ARBA" id="ARBA00022989"/>
    </source>
</evidence>
<dbReference type="PANTHER" id="PTHR11616:SF320">
    <property type="entry name" value="SODIUM-DEPENDENT NORADRENALINE TRANSPORTER"/>
    <property type="match status" value="1"/>
</dbReference>
<evidence type="ECO:0000256" key="12">
    <source>
        <dbReference type="ARBA" id="ARBA00023157"/>
    </source>
</evidence>
<dbReference type="GO" id="GO:0051583">
    <property type="term" value="P:dopamine uptake involved in synaptic transmission"/>
    <property type="evidence" value="ECO:0007669"/>
    <property type="project" value="TreeGrafter"/>
</dbReference>
<comment type="caution">
    <text evidence="20">The sequence shown here is derived from an EMBL/GenBank/DDBJ whole genome shotgun (WGS) entry which is preliminary data.</text>
</comment>
<feature type="transmembrane region" description="Helical" evidence="18">
    <location>
        <begin position="506"/>
        <end position="529"/>
    </location>
</feature>
<feature type="binding site" evidence="14">
    <location>
        <position position="381"/>
    </location>
    <ligand>
        <name>Na(+)</name>
        <dbReference type="ChEBI" id="CHEBI:29101"/>
        <label>1</label>
    </ligand>
</feature>
<evidence type="ECO:0000313" key="21">
    <source>
        <dbReference type="Proteomes" id="UP001258017"/>
    </source>
</evidence>
<keyword evidence="21" id="KW-1185">Reference proteome</keyword>
<dbReference type="GO" id="GO:0030424">
    <property type="term" value="C:axon"/>
    <property type="evidence" value="ECO:0007669"/>
    <property type="project" value="TreeGrafter"/>
</dbReference>
<dbReference type="EMBL" id="JAIFRP010000104">
    <property type="protein sequence ID" value="KAK2579138.1"/>
    <property type="molecule type" value="Genomic_DNA"/>
</dbReference>
<comment type="similarity">
    <text evidence="2 16">Belongs to the sodium:neurotransmitter symporter (SNF) (TC 2.A.22) family.</text>
</comment>
<evidence type="ECO:0000256" key="1">
    <source>
        <dbReference type="ARBA" id="ARBA00004651"/>
    </source>
</evidence>
<feature type="compositionally biased region" description="Acidic residues" evidence="17">
    <location>
        <begin position="677"/>
        <end position="688"/>
    </location>
</feature>
<feature type="region of interest" description="Disordered" evidence="17">
    <location>
        <begin position="650"/>
        <end position="688"/>
    </location>
</feature>
<evidence type="ECO:0000256" key="17">
    <source>
        <dbReference type="SAM" id="MobiDB-lite"/>
    </source>
</evidence>
<organism evidence="20 21">
    <name type="scientific">Odynerus spinipes</name>
    <dbReference type="NCBI Taxonomy" id="1348599"/>
    <lineage>
        <taxon>Eukaryota</taxon>
        <taxon>Metazoa</taxon>
        <taxon>Ecdysozoa</taxon>
        <taxon>Arthropoda</taxon>
        <taxon>Hexapoda</taxon>
        <taxon>Insecta</taxon>
        <taxon>Pterygota</taxon>
        <taxon>Neoptera</taxon>
        <taxon>Endopterygota</taxon>
        <taxon>Hymenoptera</taxon>
        <taxon>Apocrita</taxon>
        <taxon>Aculeata</taxon>
        <taxon>Vespoidea</taxon>
        <taxon>Vespidae</taxon>
        <taxon>Eumeninae</taxon>
        <taxon>Odynerus</taxon>
    </lineage>
</organism>
<feature type="binding site" evidence="14">
    <location>
        <position position="450"/>
    </location>
    <ligand>
        <name>Na(+)</name>
        <dbReference type="ChEBI" id="CHEBI:29101"/>
        <label>1</label>
    </ligand>
</feature>
<dbReference type="PROSITE" id="PS50267">
    <property type="entry name" value="NA_NEUROTRAN_SYMP_3"/>
    <property type="match status" value="1"/>
</dbReference>
<dbReference type="InterPro" id="IPR000175">
    <property type="entry name" value="Na/ntran_symport"/>
</dbReference>
<comment type="subcellular location">
    <subcellularLocation>
        <location evidence="1">Cell membrane</location>
        <topology evidence="1">Multi-pass membrane protein</topology>
    </subcellularLocation>
</comment>
<feature type="transmembrane region" description="Helical" evidence="18">
    <location>
        <begin position="375"/>
        <end position="400"/>
    </location>
</feature>
<feature type="binding site" evidence="14">
    <location>
        <position position="446"/>
    </location>
    <ligand>
        <name>Na(+)</name>
        <dbReference type="ChEBI" id="CHEBI:29101"/>
        <label>1</label>
    </ligand>
</feature>
<sequence>MGLTDTSFELLLTLWRVSIVGVLWSSEGHLVLGGEPGIMSSKVVKSSKLDDDVERRETWSGKVDFLLSVIGFAVDLANVWRFPYLCYKNGGGAFLVPYCIMLIVGGIPLFYMELALGQFNRKGAITCWGRLVPLLKGIGYAVALIAFYVDFYYNVIIAWALRYFFASFSGMLPWTTCNNPWNTPLCREFDVNVSYTFGELPSSDFDFDPFNNITGLLAADDPISVLGLDSVKNNTIHTSAAQEYFNRAILELHQSAGLHDLGTIKWDIALCLLVVYVICYFSLWKGISTSGKVVWFTALFPYAVLLILLIRGVTLPGSAEGIRYYLNPNFSAITKAEVWVDAATQVFFSLGPGFGVLLAYASYNKYHNNVYKDALLTSLINSATSFIAGFVIFSVLGYMARASGKSIQDVATEGPGLVFIVYPAAIATMPGSMFWALIFFMMLLTLGLDSSFGGSEAIITALSDEFPLIGNHREIFVACLFTLYFLVGLASCSQGGFYFFHLLDRYAAGYSMLFAVLAEAIAISWIYGTDRFCADIKDMIGFSPGLYWRVCWKFVAPIFIMFIIVYGLMGYEPLTYEDYVYPLWANVMGWLIASSSIIMIPGIAIYKIIVTPGTFVQRLKILTTPWRDTQQRNADLASVANGAVRRSFVGDQDYANTSQDDEELTKEQTEVMIQSTEDVDVDPPPEPV</sequence>
<keyword evidence="12 15" id="KW-1015">Disulfide bond</keyword>
<keyword evidence="13" id="KW-0325">Glycoprotein</keyword>
<dbReference type="Pfam" id="PF00209">
    <property type="entry name" value="SNF"/>
    <property type="match status" value="1"/>
</dbReference>
<dbReference type="GO" id="GO:0032809">
    <property type="term" value="C:neuronal cell body membrane"/>
    <property type="evidence" value="ECO:0007669"/>
    <property type="project" value="TreeGrafter"/>
</dbReference>
<feature type="transmembrane region" description="Helical" evidence="18">
    <location>
        <begin position="95"/>
        <end position="116"/>
    </location>
</feature>
<feature type="disulfide bond" evidence="15">
    <location>
        <begin position="177"/>
        <end position="186"/>
    </location>
</feature>
<keyword evidence="19" id="KW-0732">Signal</keyword>
<evidence type="ECO:0000256" key="11">
    <source>
        <dbReference type="ARBA" id="ARBA00023136"/>
    </source>
</evidence>
<feature type="binding site" evidence="14">
    <location>
        <position position="74"/>
    </location>
    <ligand>
        <name>Na(+)</name>
        <dbReference type="ChEBI" id="CHEBI:29101"/>
        <label>1</label>
    </ligand>
</feature>
<reference evidence="20" key="1">
    <citation type="submission" date="2021-08" db="EMBL/GenBank/DDBJ databases">
        <authorList>
            <person name="Misof B."/>
            <person name="Oliver O."/>
            <person name="Podsiadlowski L."/>
            <person name="Donath A."/>
            <person name="Peters R."/>
            <person name="Mayer C."/>
            <person name="Rust J."/>
            <person name="Gunkel S."/>
            <person name="Lesny P."/>
            <person name="Martin S."/>
            <person name="Oeyen J.P."/>
            <person name="Petersen M."/>
            <person name="Panagiotis P."/>
            <person name="Wilbrandt J."/>
            <person name="Tanja T."/>
        </authorList>
    </citation>
    <scope>NUCLEOTIDE SEQUENCE</scope>
    <source>
        <strain evidence="20">GBR_01_08_01A</strain>
        <tissue evidence="20">Thorax + abdomen</tissue>
    </source>
</reference>
<feature type="transmembrane region" description="Helical" evidence="18">
    <location>
        <begin position="137"/>
        <end position="161"/>
    </location>
</feature>
<dbReference type="PRINTS" id="PR00176">
    <property type="entry name" value="NANEUSMPORT"/>
</dbReference>
<feature type="signal peptide" evidence="19">
    <location>
        <begin position="1"/>
        <end position="33"/>
    </location>
</feature>
<feature type="binding site" evidence="14">
    <location>
        <position position="73"/>
    </location>
    <ligand>
        <name>Na(+)</name>
        <dbReference type="ChEBI" id="CHEBI:29101"/>
        <label>1</label>
    </ligand>
</feature>
<feature type="transmembrane region" description="Helical" evidence="18">
    <location>
        <begin position="589"/>
        <end position="610"/>
    </location>
</feature>
<evidence type="ECO:0000256" key="2">
    <source>
        <dbReference type="ARBA" id="ARBA00006459"/>
    </source>
</evidence>
<evidence type="ECO:0000256" key="18">
    <source>
        <dbReference type="SAM" id="Phobius"/>
    </source>
</evidence>
<feature type="transmembrane region" description="Helical" evidence="18">
    <location>
        <begin position="420"/>
        <end position="444"/>
    </location>
</feature>
<feature type="transmembrane region" description="Helical" evidence="18">
    <location>
        <begin position="293"/>
        <end position="313"/>
    </location>
</feature>
<dbReference type="PANTHER" id="PTHR11616">
    <property type="entry name" value="SODIUM/CHLORIDE DEPENDENT TRANSPORTER"/>
    <property type="match status" value="1"/>
</dbReference>
<dbReference type="GO" id="GO:0046872">
    <property type="term" value="F:metal ion binding"/>
    <property type="evidence" value="ECO:0007669"/>
    <property type="project" value="UniProtKB-KW"/>
</dbReference>
<proteinExistence type="inferred from homology"/>
<evidence type="ECO:0000256" key="5">
    <source>
        <dbReference type="ARBA" id="ARBA00022692"/>
    </source>
</evidence>
<keyword evidence="6 14" id="KW-0479">Metal-binding</keyword>
<dbReference type="AlphaFoldDB" id="A0AAD9VLN3"/>
<feature type="transmembrane region" description="Helical" evidence="18">
    <location>
        <begin position="342"/>
        <end position="363"/>
    </location>
</feature>
<evidence type="ECO:0000256" key="19">
    <source>
        <dbReference type="SAM" id="SignalP"/>
    </source>
</evidence>
<feature type="binding site" evidence="14">
    <location>
        <position position="71"/>
    </location>
    <ligand>
        <name>Na(+)</name>
        <dbReference type="ChEBI" id="CHEBI:29101"/>
        <label>1</label>
    </ligand>
</feature>
<dbReference type="GO" id="GO:0015874">
    <property type="term" value="P:norepinephrine transport"/>
    <property type="evidence" value="ECO:0007669"/>
    <property type="project" value="TreeGrafter"/>
</dbReference>
<accession>A0AAD9VLN3</accession>
<feature type="transmembrane region" description="Helical" evidence="18">
    <location>
        <begin position="65"/>
        <end position="83"/>
    </location>
</feature>
<keyword evidence="7" id="KW-0532">Neurotransmitter transport</keyword>